<keyword evidence="4" id="KW-0689">Ribosomal protein</keyword>
<dbReference type="Pfam" id="PF10236">
    <property type="entry name" value="DAP3"/>
    <property type="match status" value="1"/>
</dbReference>
<evidence type="ECO:0000256" key="2">
    <source>
        <dbReference type="ARBA" id="ARBA00009863"/>
    </source>
</evidence>
<evidence type="ECO:0000313" key="9">
    <source>
        <dbReference type="Proteomes" id="UP000481153"/>
    </source>
</evidence>
<accession>A0A6G0XY17</accession>
<dbReference type="PANTHER" id="PTHR12810:SF0">
    <property type="entry name" value="SMALL RIBOSOMAL SUBUNIT PROTEIN MS29"/>
    <property type="match status" value="1"/>
</dbReference>
<organism evidence="8 9">
    <name type="scientific">Aphanomyces euteiches</name>
    <dbReference type="NCBI Taxonomy" id="100861"/>
    <lineage>
        <taxon>Eukaryota</taxon>
        <taxon>Sar</taxon>
        <taxon>Stramenopiles</taxon>
        <taxon>Oomycota</taxon>
        <taxon>Saprolegniomycetes</taxon>
        <taxon>Saprolegniales</taxon>
        <taxon>Verrucalvaceae</taxon>
        <taxon>Aphanomyces</taxon>
    </lineage>
</organism>
<comment type="subcellular location">
    <subcellularLocation>
        <location evidence="1">Mitochondrion</location>
    </subcellularLocation>
</comment>
<evidence type="ECO:0000256" key="1">
    <source>
        <dbReference type="ARBA" id="ARBA00004173"/>
    </source>
</evidence>
<protein>
    <recommendedName>
        <fullName evidence="7">Small ribosomal subunit protein mS29</fullName>
    </recommendedName>
</protein>
<dbReference type="VEuPathDB" id="FungiDB:AeMF1_011459"/>
<keyword evidence="5" id="KW-0496">Mitochondrion</keyword>
<keyword evidence="6" id="KW-0687">Ribonucleoprotein</keyword>
<keyword evidence="3" id="KW-0809">Transit peptide</keyword>
<dbReference type="EMBL" id="VJMJ01000001">
    <property type="protein sequence ID" value="KAF0745639.1"/>
    <property type="molecule type" value="Genomic_DNA"/>
</dbReference>
<dbReference type="InterPro" id="IPR019368">
    <property type="entry name" value="Ribosomal_mS29"/>
</dbReference>
<name>A0A6G0XY17_9STRA</name>
<dbReference type="PANTHER" id="PTHR12810">
    <property type="entry name" value="MITOCHONDRIAL 28S RIBOSOMAL PROTEIN S29"/>
    <property type="match status" value="1"/>
</dbReference>
<dbReference type="SUPFAM" id="SSF52540">
    <property type="entry name" value="P-loop containing nucleoside triphosphate hydrolases"/>
    <property type="match status" value="1"/>
</dbReference>
<dbReference type="AlphaFoldDB" id="A0A6G0XY17"/>
<evidence type="ECO:0000256" key="7">
    <source>
        <dbReference type="ARBA" id="ARBA00035140"/>
    </source>
</evidence>
<reference evidence="8 9" key="1">
    <citation type="submission" date="2019-07" db="EMBL/GenBank/DDBJ databases">
        <title>Genomics analysis of Aphanomyces spp. identifies a new class of oomycete effector associated with host adaptation.</title>
        <authorList>
            <person name="Gaulin E."/>
        </authorList>
    </citation>
    <scope>NUCLEOTIDE SEQUENCE [LARGE SCALE GENOMIC DNA]</scope>
    <source>
        <strain evidence="8 9">ATCC 201684</strain>
    </source>
</reference>
<dbReference type="GO" id="GO:0005763">
    <property type="term" value="C:mitochondrial small ribosomal subunit"/>
    <property type="evidence" value="ECO:0007669"/>
    <property type="project" value="TreeGrafter"/>
</dbReference>
<gene>
    <name evidence="8" type="ORF">Ae201684_000092</name>
</gene>
<sequence>MLSKILSRPARLISRAALFTTDATTAAAPSTGVVADHCISQMNKDTDINKFFELTEAQIKKNFPNGLPKRINELFELVDPHKHFMLRKPVAEILSSMSNFPENWPKQWPERAFVLDGDRGTGKTVSLIQIVNYARESGWIVLHVPHARTWVQDAPYVTKSAFVEGKFDIDVIGMDILKQFIQCHKDQLAQLPLRGDYGDRYYPHTLPKKPKSESEYNKSDLTLLDICENGLKDDLLSCQAVIDLKNELAQVTEVPVLVAVDEYNAWFEKTVFGYEGVEVKPEDITIVDAFRDVDATGFRQDRQLKNGLFIAATTKNYPSRFDFSKQATYKRVRKLLHPYSNEELTSVVDYLHHINFRQAKYSEQDVIYLRLMTKNVPLQVFKQACIL</sequence>
<keyword evidence="9" id="KW-1185">Reference proteome</keyword>
<comment type="caution">
    <text evidence="8">The sequence shown here is derived from an EMBL/GenBank/DDBJ whole genome shotgun (WGS) entry which is preliminary data.</text>
</comment>
<dbReference type="Proteomes" id="UP000481153">
    <property type="component" value="Unassembled WGS sequence"/>
</dbReference>
<comment type="similarity">
    <text evidence="2">Belongs to the mitochondrion-specific ribosomal protein mS29 family.</text>
</comment>
<evidence type="ECO:0000256" key="4">
    <source>
        <dbReference type="ARBA" id="ARBA00022980"/>
    </source>
</evidence>
<dbReference type="GO" id="GO:0003735">
    <property type="term" value="F:structural constituent of ribosome"/>
    <property type="evidence" value="ECO:0007669"/>
    <property type="project" value="TreeGrafter"/>
</dbReference>
<evidence type="ECO:0000256" key="6">
    <source>
        <dbReference type="ARBA" id="ARBA00023274"/>
    </source>
</evidence>
<proteinExistence type="inferred from homology"/>
<evidence type="ECO:0000256" key="5">
    <source>
        <dbReference type="ARBA" id="ARBA00023128"/>
    </source>
</evidence>
<evidence type="ECO:0000256" key="3">
    <source>
        <dbReference type="ARBA" id="ARBA00022946"/>
    </source>
</evidence>
<dbReference type="InterPro" id="IPR027417">
    <property type="entry name" value="P-loop_NTPase"/>
</dbReference>
<evidence type="ECO:0000313" key="8">
    <source>
        <dbReference type="EMBL" id="KAF0745639.1"/>
    </source>
</evidence>